<keyword evidence="10" id="KW-0832">Ubl conjugation</keyword>
<gene>
    <name evidence="22" type="ORF">SPLIT_LOCUS11409</name>
</gene>
<keyword evidence="8" id="KW-0418">Kinase</keyword>
<dbReference type="Pfam" id="PF18190">
    <property type="entry name" value="Plk4_PB1"/>
    <property type="match status" value="1"/>
</dbReference>
<dbReference type="PROSITE" id="PS50011">
    <property type="entry name" value="PROTEIN_KINASE_DOM"/>
    <property type="match status" value="1"/>
</dbReference>
<dbReference type="EC" id="2.7.11.21" evidence="2"/>
<dbReference type="PANTHER" id="PTHR24345:SF91">
    <property type="entry name" value="SERINE_THREONINE-PROTEIN KINASE PLK4"/>
    <property type="match status" value="1"/>
</dbReference>
<keyword evidence="4" id="KW-0963">Cytoplasm</keyword>
<evidence type="ECO:0000256" key="1">
    <source>
        <dbReference type="ARBA" id="ARBA00004114"/>
    </source>
</evidence>
<evidence type="ECO:0000313" key="23">
    <source>
        <dbReference type="Proteomes" id="UP001153321"/>
    </source>
</evidence>
<dbReference type="FunFam" id="3.30.200.20:FF:000042">
    <property type="entry name" value="Aurora kinase A"/>
    <property type="match status" value="1"/>
</dbReference>
<evidence type="ECO:0000256" key="5">
    <source>
        <dbReference type="ARBA" id="ARBA00022527"/>
    </source>
</evidence>
<dbReference type="InterPro" id="IPR045291">
    <property type="entry name" value="Complex1_LYR_LYRM9"/>
</dbReference>
<organism evidence="22 23">
    <name type="scientific">Spodoptera littoralis</name>
    <name type="common">Egyptian cotton leafworm</name>
    <dbReference type="NCBI Taxonomy" id="7109"/>
    <lineage>
        <taxon>Eukaryota</taxon>
        <taxon>Metazoa</taxon>
        <taxon>Ecdysozoa</taxon>
        <taxon>Arthropoda</taxon>
        <taxon>Hexapoda</taxon>
        <taxon>Insecta</taxon>
        <taxon>Pterygota</taxon>
        <taxon>Neoptera</taxon>
        <taxon>Endopterygota</taxon>
        <taxon>Lepidoptera</taxon>
        <taxon>Glossata</taxon>
        <taxon>Ditrysia</taxon>
        <taxon>Noctuoidea</taxon>
        <taxon>Noctuidae</taxon>
        <taxon>Amphipyrinae</taxon>
        <taxon>Spodoptera</taxon>
    </lineage>
</organism>
<protein>
    <recommendedName>
        <fullName evidence="3">Serine/threonine-protein kinase PLK4</fullName>
        <ecNumber evidence="2">2.7.11.21</ecNumber>
    </recommendedName>
    <alternativeName>
        <fullName evidence="13">Polo-like kinase 4</fullName>
    </alternativeName>
    <alternativeName>
        <fullName evidence="14 15">Serine/threonine-protein kinase SAK</fullName>
    </alternativeName>
</protein>
<evidence type="ECO:0000256" key="17">
    <source>
        <dbReference type="ARBA" id="ARBA00048347"/>
    </source>
</evidence>
<reference evidence="22" key="1">
    <citation type="submission" date="2022-02" db="EMBL/GenBank/DDBJ databases">
        <authorList>
            <person name="King R."/>
        </authorList>
    </citation>
    <scope>NUCLEOTIDE SEQUENCE</scope>
</reference>
<evidence type="ECO:0000259" key="21">
    <source>
        <dbReference type="PROSITE" id="PS51985"/>
    </source>
</evidence>
<dbReference type="EMBL" id="LR824538">
    <property type="protein sequence ID" value="CAH1646057.1"/>
    <property type="molecule type" value="Genomic_DNA"/>
</dbReference>
<dbReference type="GO" id="GO:0005814">
    <property type="term" value="C:centriole"/>
    <property type="evidence" value="ECO:0007669"/>
    <property type="project" value="UniProtKB-SubCell"/>
</dbReference>
<dbReference type="InterPro" id="IPR033699">
    <property type="entry name" value="POLO_box_Plk4_1"/>
</dbReference>
<dbReference type="PROSITE" id="PS00107">
    <property type="entry name" value="PROTEIN_KINASE_ATP"/>
    <property type="match status" value="1"/>
</dbReference>
<evidence type="ECO:0000256" key="4">
    <source>
        <dbReference type="ARBA" id="ARBA00022490"/>
    </source>
</evidence>
<dbReference type="GO" id="GO:0005524">
    <property type="term" value="F:ATP binding"/>
    <property type="evidence" value="ECO:0007669"/>
    <property type="project" value="UniProtKB-UniRule"/>
</dbReference>
<dbReference type="CDD" id="cd20269">
    <property type="entry name" value="Complex1_LYR_LYRM9"/>
    <property type="match status" value="1"/>
</dbReference>
<evidence type="ECO:0000256" key="8">
    <source>
        <dbReference type="ARBA" id="ARBA00022777"/>
    </source>
</evidence>
<proteinExistence type="inferred from homology"/>
<feature type="domain" description="Cryptic POLO box 1 (CPB1)" evidence="20">
    <location>
        <begin position="489"/>
        <end position="600"/>
    </location>
</feature>
<evidence type="ECO:0000256" key="2">
    <source>
        <dbReference type="ARBA" id="ARBA00012424"/>
    </source>
</evidence>
<dbReference type="InterPro" id="IPR011009">
    <property type="entry name" value="Kinase-like_dom_sf"/>
</dbReference>
<comment type="catalytic activity">
    <reaction evidence="16">
        <text>L-threonyl-[protein] + ATP = O-phospho-L-threonyl-[protein] + ADP + H(+)</text>
        <dbReference type="Rhea" id="RHEA:46608"/>
        <dbReference type="Rhea" id="RHEA-COMP:11060"/>
        <dbReference type="Rhea" id="RHEA-COMP:11605"/>
        <dbReference type="ChEBI" id="CHEBI:15378"/>
        <dbReference type="ChEBI" id="CHEBI:30013"/>
        <dbReference type="ChEBI" id="CHEBI:30616"/>
        <dbReference type="ChEBI" id="CHEBI:61977"/>
        <dbReference type="ChEBI" id="CHEBI:456216"/>
        <dbReference type="EC" id="2.7.11.21"/>
    </reaction>
</comment>
<evidence type="ECO:0000256" key="15">
    <source>
        <dbReference type="ARBA" id="ARBA00030924"/>
    </source>
</evidence>
<feature type="binding site" evidence="18">
    <location>
        <position position="121"/>
    </location>
    <ligand>
        <name>ATP</name>
        <dbReference type="ChEBI" id="CHEBI:30616"/>
    </ligand>
</feature>
<dbReference type="GO" id="GO:0004674">
    <property type="term" value="F:protein serine/threonine kinase activity"/>
    <property type="evidence" value="ECO:0007669"/>
    <property type="project" value="UniProtKB-KW"/>
</dbReference>
<evidence type="ECO:0000256" key="11">
    <source>
        <dbReference type="ARBA" id="ARBA00023212"/>
    </source>
</evidence>
<evidence type="ECO:0000256" key="6">
    <source>
        <dbReference type="ARBA" id="ARBA00022679"/>
    </source>
</evidence>
<dbReference type="InterPro" id="IPR008011">
    <property type="entry name" value="Complex1_LYR_dom"/>
</dbReference>
<evidence type="ECO:0000256" key="14">
    <source>
        <dbReference type="ARBA" id="ARBA00030429"/>
    </source>
</evidence>
<dbReference type="GO" id="GO:0005634">
    <property type="term" value="C:nucleus"/>
    <property type="evidence" value="ECO:0007669"/>
    <property type="project" value="TreeGrafter"/>
</dbReference>
<name>A0A9P0N5V0_SPOLI</name>
<dbReference type="AlphaFoldDB" id="A0A9P0N5V0"/>
<dbReference type="PROSITE" id="PS51985">
    <property type="entry name" value="CPB2"/>
    <property type="match status" value="1"/>
</dbReference>
<dbReference type="InterPro" id="IPR000719">
    <property type="entry name" value="Prot_kinase_dom"/>
</dbReference>
<keyword evidence="6" id="KW-0808">Transferase</keyword>
<evidence type="ECO:0000256" key="13">
    <source>
        <dbReference type="ARBA" id="ARBA00030332"/>
    </source>
</evidence>
<evidence type="ECO:0000256" key="9">
    <source>
        <dbReference type="ARBA" id="ARBA00022840"/>
    </source>
</evidence>
<keyword evidence="23" id="KW-1185">Reference proteome</keyword>
<feature type="domain" description="Cryptic POLO box 2 (CPB2)" evidence="21">
    <location>
        <begin position="601"/>
        <end position="702"/>
    </location>
</feature>
<dbReference type="FunFam" id="1.10.510.10:FF:000576">
    <property type="entry name" value="Serine/threonine-protein kinase PLK4"/>
    <property type="match status" value="1"/>
</dbReference>
<dbReference type="InterPro" id="IPR033698">
    <property type="entry name" value="POLO_box_Plk4_2"/>
</dbReference>
<dbReference type="PROSITE" id="PS00109">
    <property type="entry name" value="PROTEIN_KINASE_TYR"/>
    <property type="match status" value="1"/>
</dbReference>
<dbReference type="InterPro" id="IPR017441">
    <property type="entry name" value="Protein_kinase_ATP_BS"/>
</dbReference>
<evidence type="ECO:0000256" key="16">
    <source>
        <dbReference type="ARBA" id="ARBA00047802"/>
    </source>
</evidence>
<evidence type="ECO:0000313" key="22">
    <source>
        <dbReference type="EMBL" id="CAH1646057.1"/>
    </source>
</evidence>
<evidence type="ECO:0000256" key="10">
    <source>
        <dbReference type="ARBA" id="ARBA00022843"/>
    </source>
</evidence>
<dbReference type="Gene3D" id="3.30.1120.120">
    <property type="match status" value="1"/>
</dbReference>
<evidence type="ECO:0000259" key="19">
    <source>
        <dbReference type="PROSITE" id="PS50011"/>
    </source>
</evidence>
<evidence type="ECO:0000256" key="12">
    <source>
        <dbReference type="ARBA" id="ARBA00025757"/>
    </source>
</evidence>
<comment type="similarity">
    <text evidence="12">Belongs to the complex I LYR family. LYRM9 subfamily.</text>
</comment>
<dbReference type="Proteomes" id="UP001153321">
    <property type="component" value="Chromosome 7"/>
</dbReference>
<dbReference type="Pfam" id="PF05347">
    <property type="entry name" value="Complex1_LYR"/>
    <property type="match status" value="1"/>
</dbReference>
<dbReference type="InterPro" id="IPR047108">
    <property type="entry name" value="Plk4-like_POLO_box_2_sf"/>
</dbReference>
<sequence length="741" mass="84307">MLKIIRYFSNDSEVVMTSLQLYKHLLRQCEKLPPDACKHYKFAVKQSYKQHKFEPDPERVKQIISKSIDDAKWIVNKNILAPRMFGEKIEDYEILEHLGKGGFAHVYRARCRRTGLFVAIKMIDKALMASAGMIGRVRQEVTIHSRLKHPAILELYTFFEDAHYVYLVLELAHNGELAKHFKLGTRGLSEKAAADIFRQVLSGVLYLHTHNIIHRDLSLNNLLLTKDLNVKIADFGLATQLNGPDEKHVTMCGTPNYISPEVAAREFHGLPADVWGLGCMLYTLLVGSPPFHTQHVKTTLNKVINADYKIPLELSLQAQDLLQRLLCKDPTKRITLKGILEHPFLCNSQGTCKQDISRDSGFLTTLHSTQHSNKYKHDEKGESECHVMPHIEKKDMRPTSYNLFSQEISSNSTCSNNRNYNLCAVVDTPSAETFDFRSQNNVFQKNDSPCNSNLSLFENIRNLDIKCKTPQLKTEENKENVPKTCAVNSNVLSVPPLCAERLPTISHRTRNAILKIEPSGVIVEFIKKKGKDREEQITEICKISKDGMKIIIYTVDSRTKTLNIDHDPNPDEVFTYHNLPQKHWKKYLYASRFVELVKAKTPKITLYTSLAKCQLMENTTDIDIFFYNGEKVTFTSSEGLKIIDKNLKTHYNLAKAPELKYITDHFEECSNRMKRVQSALSGIPDECFPLIIGKRPVQTVANAQSPMQGSVNANYNTPLLNIGSFHRTAASSSQAPSDYNY</sequence>
<dbReference type="CDD" id="cd13114">
    <property type="entry name" value="POLO_box_Plk4_1"/>
    <property type="match status" value="1"/>
</dbReference>
<keyword evidence="9 18" id="KW-0067">ATP-binding</keyword>
<evidence type="ECO:0000259" key="20">
    <source>
        <dbReference type="PROSITE" id="PS51984"/>
    </source>
</evidence>
<evidence type="ECO:0000256" key="7">
    <source>
        <dbReference type="ARBA" id="ARBA00022741"/>
    </source>
</evidence>
<evidence type="ECO:0000256" key="18">
    <source>
        <dbReference type="PROSITE-ProRule" id="PRU10141"/>
    </source>
</evidence>
<keyword evidence="7 18" id="KW-0547">Nucleotide-binding</keyword>
<dbReference type="PANTHER" id="PTHR24345">
    <property type="entry name" value="SERINE/THREONINE-PROTEIN KINASE PLK"/>
    <property type="match status" value="1"/>
</dbReference>
<accession>A0A9P0N5V0</accession>
<dbReference type="Pfam" id="PF00069">
    <property type="entry name" value="Pkinase"/>
    <property type="match status" value="1"/>
</dbReference>
<comment type="catalytic activity">
    <reaction evidence="17">
        <text>L-seryl-[protein] + ATP = O-phospho-L-seryl-[protein] + ADP + H(+)</text>
        <dbReference type="Rhea" id="RHEA:17989"/>
        <dbReference type="Rhea" id="RHEA-COMP:9863"/>
        <dbReference type="Rhea" id="RHEA-COMP:11604"/>
        <dbReference type="ChEBI" id="CHEBI:15378"/>
        <dbReference type="ChEBI" id="CHEBI:29999"/>
        <dbReference type="ChEBI" id="CHEBI:30616"/>
        <dbReference type="ChEBI" id="CHEBI:83421"/>
        <dbReference type="ChEBI" id="CHEBI:456216"/>
        <dbReference type="EC" id="2.7.11.21"/>
    </reaction>
</comment>
<dbReference type="SUPFAM" id="SSF56112">
    <property type="entry name" value="Protein kinase-like (PK-like)"/>
    <property type="match status" value="1"/>
</dbReference>
<dbReference type="Pfam" id="PF18409">
    <property type="entry name" value="Plk4_PB2"/>
    <property type="match status" value="1"/>
</dbReference>
<feature type="domain" description="Protein kinase" evidence="19">
    <location>
        <begin position="92"/>
        <end position="345"/>
    </location>
</feature>
<comment type="subcellular location">
    <subcellularLocation>
        <location evidence="1">Cytoplasm</location>
        <location evidence="1">Cytoskeleton</location>
        <location evidence="1">Microtubule organizing center</location>
        <location evidence="1">Centrosome</location>
        <location evidence="1">Centriole</location>
    </subcellularLocation>
</comment>
<dbReference type="InterPro" id="IPR046437">
    <property type="entry name" value="Ser_Thr-PK_POLO_box_1_sf"/>
</dbReference>
<dbReference type="InterPro" id="IPR008266">
    <property type="entry name" value="Tyr_kinase_AS"/>
</dbReference>
<keyword evidence="11" id="KW-0206">Cytoskeleton</keyword>
<keyword evidence="5" id="KW-0723">Serine/threonine-protein kinase</keyword>
<evidence type="ECO:0000256" key="3">
    <source>
        <dbReference type="ARBA" id="ARBA00020245"/>
    </source>
</evidence>
<dbReference type="Gene3D" id="3.30.1120.130">
    <property type="match status" value="1"/>
</dbReference>
<dbReference type="PROSITE" id="PS51984">
    <property type="entry name" value="CPB1"/>
    <property type="match status" value="1"/>
</dbReference>
<dbReference type="Gene3D" id="1.10.510.10">
    <property type="entry name" value="Transferase(Phosphotransferase) domain 1"/>
    <property type="match status" value="1"/>
</dbReference>